<protein>
    <submittedName>
        <fullName evidence="2">Uncharacterized protein</fullName>
    </submittedName>
</protein>
<dbReference type="InParanoid" id="A0A218Z134"/>
<keyword evidence="1" id="KW-0732">Signal</keyword>
<name>A0A218Z134_9HELO</name>
<proteinExistence type="predicted"/>
<evidence type="ECO:0000313" key="2">
    <source>
        <dbReference type="EMBL" id="OWP01781.1"/>
    </source>
</evidence>
<dbReference type="OrthoDB" id="5410926at2759"/>
<dbReference type="Proteomes" id="UP000242519">
    <property type="component" value="Unassembled WGS sequence"/>
</dbReference>
<gene>
    <name evidence="2" type="ORF">B2J93_475</name>
</gene>
<dbReference type="EMBL" id="MZNU01000258">
    <property type="protein sequence ID" value="OWP01781.1"/>
    <property type="molecule type" value="Genomic_DNA"/>
</dbReference>
<feature type="signal peptide" evidence="1">
    <location>
        <begin position="1"/>
        <end position="24"/>
    </location>
</feature>
<organism evidence="2 3">
    <name type="scientific">Diplocarpon coronariae</name>
    <dbReference type="NCBI Taxonomy" id="2795749"/>
    <lineage>
        <taxon>Eukaryota</taxon>
        <taxon>Fungi</taxon>
        <taxon>Dikarya</taxon>
        <taxon>Ascomycota</taxon>
        <taxon>Pezizomycotina</taxon>
        <taxon>Leotiomycetes</taxon>
        <taxon>Helotiales</taxon>
        <taxon>Drepanopezizaceae</taxon>
        <taxon>Diplocarpon</taxon>
    </lineage>
</organism>
<dbReference type="AlphaFoldDB" id="A0A218Z134"/>
<accession>A0A218Z134</accession>
<reference evidence="2 3" key="1">
    <citation type="submission" date="2017-04" db="EMBL/GenBank/DDBJ databases">
        <title>Draft genome sequence of Marssonina coronaria NL1: causal agent of apple blotch.</title>
        <authorList>
            <person name="Cheng Q."/>
        </authorList>
    </citation>
    <scope>NUCLEOTIDE SEQUENCE [LARGE SCALE GENOMIC DNA]</scope>
    <source>
        <strain evidence="2 3">NL1</strain>
    </source>
</reference>
<evidence type="ECO:0000313" key="3">
    <source>
        <dbReference type="Proteomes" id="UP000242519"/>
    </source>
</evidence>
<keyword evidence="3" id="KW-1185">Reference proteome</keyword>
<dbReference type="PANTHER" id="PTHR39599:SF1">
    <property type="entry name" value="GPI-ANCHORED PROTEIN (EUROFUNG)"/>
    <property type="match status" value="1"/>
</dbReference>
<dbReference type="PANTHER" id="PTHR39599">
    <property type="entry name" value="GPI-ANCHORED PROTEIN (EUROFUNG)-RELATED-RELATED"/>
    <property type="match status" value="1"/>
</dbReference>
<feature type="chain" id="PRO_5012826800" evidence="1">
    <location>
        <begin position="25"/>
        <end position="300"/>
    </location>
</feature>
<evidence type="ECO:0000256" key="1">
    <source>
        <dbReference type="SAM" id="SignalP"/>
    </source>
</evidence>
<comment type="caution">
    <text evidence="2">The sequence shown here is derived from an EMBL/GenBank/DDBJ whole genome shotgun (WGS) entry which is preliminary data.</text>
</comment>
<sequence length="300" mass="29676">MSTNAARMWSGTTYLSLLLVPASGLQISSILAPFYEPYTEKPIQLSNESSSSEHEFLKRDGNCPANFNSCSTFRDSAGGACCTAGSFCTTDRSDNIACCPTGASCTGSLDIATATPAGGGVLGGGTVAAGTTTTTTTGGTTGTSTNPAATITGTVSYVANDFFPFPYIPVSYVNSAACNSAYNDCQTNYAACTFALGGGGSGNAGFGVTIVAPNGGVTATPTIQNLGLASATSLCSSLSSVGCYNIVSTNCAQFGTGTEISFVTGTTDNGAARPTAAVKGCYAAAGVMAGVGLGIAGQLV</sequence>